<comment type="caution">
    <text evidence="10">The sequence shown here is derived from an EMBL/GenBank/DDBJ whole genome shotgun (WGS) entry which is preliminary data.</text>
</comment>
<evidence type="ECO:0000313" key="10">
    <source>
        <dbReference type="EMBL" id="MFC3678942.1"/>
    </source>
</evidence>
<dbReference type="SUPFAM" id="SSF48452">
    <property type="entry name" value="TPR-like"/>
    <property type="match status" value="1"/>
</dbReference>
<sequence>MSDDFKTEEEQVEAIKKWWSENGTSLLLSIVVVAGGWLGWNTYQDNVRATGEAASAVYSQLVEKAAQPAAQQTDALKSEMIALAEQLKKEYSDTVYSQFGGLFLARFAADNGDFDSAAKELNAVISAAEDGPVKLTAQVRLANILVQLEKYDDALALVPAQPDAAYAAQFNEVKGDALFRKGDLAAAHEAYVAAKAAAQESGINTQLLQRKIDSLTSVELVAEES</sequence>
<evidence type="ECO:0000259" key="9">
    <source>
        <dbReference type="Pfam" id="PF09976"/>
    </source>
</evidence>
<keyword evidence="4" id="KW-1133">Transmembrane helix</keyword>
<evidence type="ECO:0000256" key="5">
    <source>
        <dbReference type="ARBA" id="ARBA00023136"/>
    </source>
</evidence>
<dbReference type="PANTHER" id="PTHR38035:SF1">
    <property type="entry name" value="ANCILLARY SECYEG TRANSLOCON SUBUNIT"/>
    <property type="match status" value="1"/>
</dbReference>
<keyword evidence="11" id="KW-1185">Reference proteome</keyword>
<dbReference type="InterPro" id="IPR026039">
    <property type="entry name" value="YfgM"/>
</dbReference>
<evidence type="ECO:0000256" key="2">
    <source>
        <dbReference type="ARBA" id="ARBA00022475"/>
    </source>
</evidence>
<keyword evidence="3" id="KW-0812">Transmembrane</keyword>
<evidence type="ECO:0000256" key="8">
    <source>
        <dbReference type="ARBA" id="ARBA00024235"/>
    </source>
</evidence>
<protein>
    <recommendedName>
        <fullName evidence="8">Ancillary SecYEG translocon subunit</fullName>
    </recommendedName>
</protein>
<dbReference type="InterPro" id="IPR018704">
    <property type="entry name" value="SecYEG/CpoB_TPR"/>
</dbReference>
<name>A0ABV7VQE9_9GAMM</name>
<evidence type="ECO:0000256" key="7">
    <source>
        <dbReference type="ARBA" id="ARBA00024197"/>
    </source>
</evidence>
<dbReference type="InterPro" id="IPR011990">
    <property type="entry name" value="TPR-like_helical_dom_sf"/>
</dbReference>
<dbReference type="EMBL" id="JBHRYB010000001">
    <property type="protein sequence ID" value="MFC3678942.1"/>
    <property type="molecule type" value="Genomic_DNA"/>
</dbReference>
<dbReference type="Pfam" id="PF09976">
    <property type="entry name" value="TPR_21"/>
    <property type="match status" value="1"/>
</dbReference>
<keyword evidence="6" id="KW-0143">Chaperone</keyword>
<proteinExistence type="inferred from homology"/>
<dbReference type="RefSeq" id="WP_376864499.1">
    <property type="nucleotide sequence ID" value="NZ_JBHRYB010000001.1"/>
</dbReference>
<dbReference type="Gene3D" id="1.25.40.10">
    <property type="entry name" value="Tetratricopeptide repeat domain"/>
    <property type="match status" value="1"/>
</dbReference>
<evidence type="ECO:0000313" key="11">
    <source>
        <dbReference type="Proteomes" id="UP001595722"/>
    </source>
</evidence>
<reference evidence="11" key="1">
    <citation type="journal article" date="2019" name="Int. J. Syst. Evol. Microbiol.">
        <title>The Global Catalogue of Microorganisms (GCM) 10K type strain sequencing project: providing services to taxonomists for standard genome sequencing and annotation.</title>
        <authorList>
            <consortium name="The Broad Institute Genomics Platform"/>
            <consortium name="The Broad Institute Genome Sequencing Center for Infectious Disease"/>
            <person name="Wu L."/>
            <person name="Ma J."/>
        </authorList>
    </citation>
    <scope>NUCLEOTIDE SEQUENCE [LARGE SCALE GENOMIC DNA]</scope>
    <source>
        <strain evidence="11">KCTC 42424</strain>
    </source>
</reference>
<dbReference type="Proteomes" id="UP001595722">
    <property type="component" value="Unassembled WGS sequence"/>
</dbReference>
<dbReference type="PANTHER" id="PTHR38035">
    <property type="entry name" value="UPF0070 PROTEIN YFGM"/>
    <property type="match status" value="1"/>
</dbReference>
<keyword evidence="2" id="KW-1003">Cell membrane</keyword>
<evidence type="ECO:0000256" key="6">
    <source>
        <dbReference type="ARBA" id="ARBA00023186"/>
    </source>
</evidence>
<comment type="subcellular location">
    <subcellularLocation>
        <location evidence="1">Cell membrane</location>
        <topology evidence="1">Single-pass type II membrane protein</topology>
    </subcellularLocation>
</comment>
<keyword evidence="5" id="KW-0472">Membrane</keyword>
<feature type="domain" description="Ancillary SecYEG translocon subunit/Cell division coordinator CpoB TPR" evidence="9">
    <location>
        <begin position="16"/>
        <end position="216"/>
    </location>
</feature>
<gene>
    <name evidence="10" type="ORF">ACFOMG_02290</name>
</gene>
<accession>A0ABV7VQE9</accession>
<evidence type="ECO:0000256" key="4">
    <source>
        <dbReference type="ARBA" id="ARBA00022989"/>
    </source>
</evidence>
<comment type="similarity">
    <text evidence="7">Belongs to the YfgM family.</text>
</comment>
<evidence type="ECO:0000256" key="1">
    <source>
        <dbReference type="ARBA" id="ARBA00004401"/>
    </source>
</evidence>
<organism evidence="10 11">
    <name type="scientific">Bacterioplanoides pacificum</name>
    <dbReference type="NCBI Taxonomy" id="1171596"/>
    <lineage>
        <taxon>Bacteria</taxon>
        <taxon>Pseudomonadati</taxon>
        <taxon>Pseudomonadota</taxon>
        <taxon>Gammaproteobacteria</taxon>
        <taxon>Oceanospirillales</taxon>
        <taxon>Oceanospirillaceae</taxon>
        <taxon>Bacterioplanoides</taxon>
    </lineage>
</organism>
<dbReference type="PIRSF" id="PIRSF006170">
    <property type="entry name" value="YfgM"/>
    <property type="match status" value="1"/>
</dbReference>
<evidence type="ECO:0000256" key="3">
    <source>
        <dbReference type="ARBA" id="ARBA00022692"/>
    </source>
</evidence>